<organism evidence="2">
    <name type="scientific">hydrothermal vent metagenome</name>
    <dbReference type="NCBI Taxonomy" id="652676"/>
    <lineage>
        <taxon>unclassified sequences</taxon>
        <taxon>metagenomes</taxon>
        <taxon>ecological metagenomes</taxon>
    </lineage>
</organism>
<accession>A0A3B0VA77</accession>
<dbReference type="Gene3D" id="3.30.470.20">
    <property type="entry name" value="ATP-grasp fold, B domain"/>
    <property type="match status" value="1"/>
</dbReference>
<name>A0A3B0VA77_9ZZZZ</name>
<dbReference type="Pfam" id="PF02786">
    <property type="entry name" value="CPSase_L_D2"/>
    <property type="match status" value="1"/>
</dbReference>
<dbReference type="InterPro" id="IPR005479">
    <property type="entry name" value="CPAse_ATP-bd"/>
</dbReference>
<dbReference type="SUPFAM" id="SSF56059">
    <property type="entry name" value="Glutathione synthetase ATP-binding domain-like"/>
    <property type="match status" value="1"/>
</dbReference>
<dbReference type="GO" id="GO:0005524">
    <property type="term" value="F:ATP binding"/>
    <property type="evidence" value="ECO:0007669"/>
    <property type="project" value="InterPro"/>
</dbReference>
<dbReference type="InterPro" id="IPR011761">
    <property type="entry name" value="ATP-grasp"/>
</dbReference>
<reference evidence="2" key="1">
    <citation type="submission" date="2018-06" db="EMBL/GenBank/DDBJ databases">
        <authorList>
            <person name="Zhirakovskaya E."/>
        </authorList>
    </citation>
    <scope>NUCLEOTIDE SEQUENCE</scope>
</reference>
<gene>
    <name evidence="2" type="ORF">MNBD_DELTA04-1188</name>
</gene>
<dbReference type="EMBL" id="UOEY01000086">
    <property type="protein sequence ID" value="VAW39771.1"/>
    <property type="molecule type" value="Genomic_DNA"/>
</dbReference>
<protein>
    <recommendedName>
        <fullName evidence="1">ATP-grasp domain-containing protein</fullName>
    </recommendedName>
</protein>
<feature type="domain" description="ATP-grasp" evidence="1">
    <location>
        <begin position="126"/>
        <end position="314"/>
    </location>
</feature>
<proteinExistence type="predicted"/>
<dbReference type="AlphaFoldDB" id="A0A3B0VA77"/>
<dbReference type="GO" id="GO:0046872">
    <property type="term" value="F:metal ion binding"/>
    <property type="evidence" value="ECO:0007669"/>
    <property type="project" value="InterPro"/>
</dbReference>
<evidence type="ECO:0000259" key="1">
    <source>
        <dbReference type="PROSITE" id="PS50975"/>
    </source>
</evidence>
<evidence type="ECO:0000313" key="2">
    <source>
        <dbReference type="EMBL" id="VAW39771.1"/>
    </source>
</evidence>
<sequence>MVDPIGKNRTILLLGNYRPALTLARTLSAIGYKIIVGTQGCDHCCEHSRFVSQMWDHSDCTEHASLFFKELDYFSKVQSDLAAIFPVSETYVRFFAENSRHLPGLPPVIIMDKLLVKKCLDKLFMMQLAKERCVPLAEFTVVRTACELAGALDQLGLPVVIRSLGSVSRLNGEKAIIVRNKTEFDSLDIDWQQHRDGLLLQKEFSGLRHNIYFAAYEGRIVRYLHAIITRTDRIDGTGLAVDGITVEPDVELRRQTNSLVKALNYSGIGCAQYLVNESTRETSFLEINPRIAGNHAVPEYAGLELGKFMLDMVLTGKPDLTPYTGPAGIRYSWMSGYLMMIKTSLGNGEISASEALRRWLTAITSALRADVHMIFSWSDPRPGLHALWVTIPPFWRRWRGTRNRSPFSGA</sequence>
<dbReference type="PROSITE" id="PS50975">
    <property type="entry name" value="ATP_GRASP"/>
    <property type="match status" value="1"/>
</dbReference>